<dbReference type="InterPro" id="IPR008792">
    <property type="entry name" value="PQQD"/>
</dbReference>
<dbReference type="RefSeq" id="WP_048620919.1">
    <property type="nucleotide sequence ID" value="NZ_CALBAT010000029.1"/>
</dbReference>
<dbReference type="GeneID" id="97193760"/>
<organism evidence="1 2">
    <name type="scientific">Sellimonas intestinalis</name>
    <dbReference type="NCBI Taxonomy" id="1653434"/>
    <lineage>
        <taxon>Bacteria</taxon>
        <taxon>Bacillati</taxon>
        <taxon>Bacillota</taxon>
        <taxon>Clostridia</taxon>
        <taxon>Lachnospirales</taxon>
        <taxon>Lachnospiraceae</taxon>
        <taxon>Sellimonas</taxon>
    </lineage>
</organism>
<evidence type="ECO:0000313" key="2">
    <source>
        <dbReference type="Proteomes" id="UP000261080"/>
    </source>
</evidence>
<proteinExistence type="predicted"/>
<protein>
    <submittedName>
        <fullName evidence="1">PqqD family protein</fullName>
    </submittedName>
</protein>
<gene>
    <name evidence="1" type="ORF">DW016_05365</name>
</gene>
<dbReference type="Proteomes" id="UP000261080">
    <property type="component" value="Unassembled WGS sequence"/>
</dbReference>
<reference evidence="1 2" key="1">
    <citation type="submission" date="2018-08" db="EMBL/GenBank/DDBJ databases">
        <title>A genome reference for cultivated species of the human gut microbiota.</title>
        <authorList>
            <person name="Zou Y."/>
            <person name="Xue W."/>
            <person name="Luo G."/>
        </authorList>
    </citation>
    <scope>NUCLEOTIDE SEQUENCE [LARGE SCALE GENOMIC DNA]</scope>
    <source>
        <strain evidence="1 2">AF37-2AT</strain>
    </source>
</reference>
<dbReference type="OrthoDB" id="1752996at2"/>
<accession>A0A3E3K4I1</accession>
<dbReference type="Pfam" id="PF05402">
    <property type="entry name" value="PqqD"/>
    <property type="match status" value="1"/>
</dbReference>
<dbReference type="AlphaFoldDB" id="A0A3E3K4I1"/>
<comment type="caution">
    <text evidence="1">The sequence shown here is derived from an EMBL/GenBank/DDBJ whole genome shotgun (WGS) entry which is preliminary data.</text>
</comment>
<name>A0A3E3K4I1_9FIRM</name>
<dbReference type="EMBL" id="QVLX01000002">
    <property type="protein sequence ID" value="RGE88930.1"/>
    <property type="molecule type" value="Genomic_DNA"/>
</dbReference>
<sequence length="110" mass="12288">MKLKDGLILREVAGQFVVVPTGKRVQEVTSIVYISSSGAYLWDYMKDHEFQKEDLVKKILEHYTGVTGEQAAVDIEKFLKTLADNNILDDGKIRGQVFVKMPKGTGKDGV</sequence>
<evidence type="ECO:0000313" key="1">
    <source>
        <dbReference type="EMBL" id="RGE88930.1"/>
    </source>
</evidence>
<keyword evidence="2" id="KW-1185">Reference proteome</keyword>